<feature type="region of interest" description="Disordered" evidence="1">
    <location>
        <begin position="72"/>
        <end position="99"/>
    </location>
</feature>
<evidence type="ECO:0000313" key="3">
    <source>
        <dbReference type="Proteomes" id="UP000827092"/>
    </source>
</evidence>
<protein>
    <submittedName>
        <fullName evidence="2">Uncharacterized protein</fullName>
    </submittedName>
</protein>
<gene>
    <name evidence="2" type="ORF">JTE90_004164</name>
</gene>
<comment type="caution">
    <text evidence="2">The sequence shown here is derived from an EMBL/GenBank/DDBJ whole genome shotgun (WGS) entry which is preliminary data.</text>
</comment>
<evidence type="ECO:0000313" key="2">
    <source>
        <dbReference type="EMBL" id="KAG8175472.1"/>
    </source>
</evidence>
<dbReference type="EMBL" id="JAFNEN010000996">
    <property type="protein sequence ID" value="KAG8175472.1"/>
    <property type="molecule type" value="Genomic_DNA"/>
</dbReference>
<dbReference type="Proteomes" id="UP000827092">
    <property type="component" value="Unassembled WGS sequence"/>
</dbReference>
<evidence type="ECO:0000256" key="1">
    <source>
        <dbReference type="SAM" id="MobiDB-lite"/>
    </source>
</evidence>
<accession>A0AAV6TVN9</accession>
<name>A0AAV6TVN9_9ARAC</name>
<keyword evidence="3" id="KW-1185">Reference proteome</keyword>
<feature type="compositionally biased region" description="Polar residues" evidence="1">
    <location>
        <begin position="77"/>
        <end position="99"/>
    </location>
</feature>
<reference evidence="2 3" key="1">
    <citation type="journal article" date="2022" name="Nat. Ecol. Evol.">
        <title>A masculinizing supergene underlies an exaggerated male reproductive morph in a spider.</title>
        <authorList>
            <person name="Hendrickx F."/>
            <person name="De Corte Z."/>
            <person name="Sonet G."/>
            <person name="Van Belleghem S.M."/>
            <person name="Kostlbacher S."/>
            <person name="Vangestel C."/>
        </authorList>
    </citation>
    <scope>NUCLEOTIDE SEQUENCE [LARGE SCALE GENOMIC DNA]</scope>
    <source>
        <strain evidence="2">W744_W776</strain>
    </source>
</reference>
<proteinExistence type="predicted"/>
<sequence>MNIHKNFFLKSDPKTPQAGQNYIKWINVQAAALEYLVSLSTEEHFRVFGQPQIISTYPNDCKLAGAELPCTVVPPSDDSQTTKLRPPQNHRTLLQPPTS</sequence>
<organism evidence="2 3">
    <name type="scientific">Oedothorax gibbosus</name>
    <dbReference type="NCBI Taxonomy" id="931172"/>
    <lineage>
        <taxon>Eukaryota</taxon>
        <taxon>Metazoa</taxon>
        <taxon>Ecdysozoa</taxon>
        <taxon>Arthropoda</taxon>
        <taxon>Chelicerata</taxon>
        <taxon>Arachnida</taxon>
        <taxon>Araneae</taxon>
        <taxon>Araneomorphae</taxon>
        <taxon>Entelegynae</taxon>
        <taxon>Araneoidea</taxon>
        <taxon>Linyphiidae</taxon>
        <taxon>Erigoninae</taxon>
        <taxon>Oedothorax</taxon>
    </lineage>
</organism>
<dbReference type="AlphaFoldDB" id="A0AAV6TVN9"/>